<dbReference type="PANTHER" id="PTHR30576">
    <property type="entry name" value="COLANIC BIOSYNTHESIS UDP-GLUCOSE LIPID CARRIER TRANSFERASE"/>
    <property type="match status" value="1"/>
</dbReference>
<dbReference type="InterPro" id="IPR003362">
    <property type="entry name" value="Bact_transf"/>
</dbReference>
<evidence type="ECO:0000256" key="2">
    <source>
        <dbReference type="ARBA" id="ARBA00023169"/>
    </source>
</evidence>
<evidence type="ECO:0000313" key="4">
    <source>
        <dbReference type="EMBL" id="AMU89306.1"/>
    </source>
</evidence>
<dbReference type="PANTHER" id="PTHR30576:SF8">
    <property type="entry name" value="UNDECAPRENYL-PHOSPHATE GALACTOSE PHOSPHOTRANSFERASE"/>
    <property type="match status" value="1"/>
</dbReference>
<reference evidence="5" key="1">
    <citation type="submission" date="2015-11" db="EMBL/GenBank/DDBJ databases">
        <title>Complete genome sequence of a polyethylene-glycol degrader Sphingopyxis macrogoltabida 203N (NBRC 111659).</title>
        <authorList>
            <person name="Yoshiyuki O."/>
            <person name="Shouta N."/>
            <person name="Nagata Y."/>
            <person name="Numata M."/>
            <person name="Tsuchikane K."/>
            <person name="Hosoyama A."/>
            <person name="Yamazoe A."/>
            <person name="Tsuda M."/>
            <person name="Fujita N."/>
            <person name="Kawai F."/>
        </authorList>
    </citation>
    <scope>NUCLEOTIDE SEQUENCE [LARGE SCALE GENOMIC DNA]</scope>
    <source>
        <strain evidence="5">203N</strain>
    </source>
</reference>
<feature type="domain" description="Bacterial sugar transferase" evidence="3">
    <location>
        <begin position="3"/>
        <end position="177"/>
    </location>
</feature>
<evidence type="ECO:0000256" key="1">
    <source>
        <dbReference type="ARBA" id="ARBA00006464"/>
    </source>
</evidence>
<name>A0AAC8Z003_SPHMC</name>
<proteinExistence type="inferred from homology"/>
<dbReference type="KEGG" id="smaz:LH19_10155"/>
<sequence length="197" mass="22199">MAKILFDRSLSVLLLVLLSPLIAFVALAVLIAHGRSIFLRQPRPGLGGKLFTLYKFRTMTDERGEDGELLPDARRITRFGAFLRSSSLDELPELWNIARGDMSFVGPRPLLVEYLPLYSTRQARRHDVLPGLTGLAQIKGRNATSWDHRLELDVRYVEERDFAMDMAILARTFLQVLRPAGIAHEGHATMPKFTGAE</sequence>
<dbReference type="AlphaFoldDB" id="A0AAC8Z003"/>
<evidence type="ECO:0000259" key="3">
    <source>
        <dbReference type="Pfam" id="PF02397"/>
    </source>
</evidence>
<dbReference type="Pfam" id="PF02397">
    <property type="entry name" value="Bac_transf"/>
    <property type="match status" value="1"/>
</dbReference>
<comment type="similarity">
    <text evidence="1">Belongs to the bacterial sugar transferase family.</text>
</comment>
<dbReference type="RefSeq" id="WP_054727498.1">
    <property type="nucleotide sequence ID" value="NZ_CP009429.1"/>
</dbReference>
<accession>A0AAC8Z003</accession>
<dbReference type="EMBL" id="CP013344">
    <property type="protein sequence ID" value="AMU89306.1"/>
    <property type="molecule type" value="Genomic_DNA"/>
</dbReference>
<reference evidence="4 5" key="2">
    <citation type="journal article" date="2016" name="Genome Announc.">
        <title>Complete Genome Sequence of Sphingopyxis macrogoltabida Strain 203N (NBRC 111659), a Polyethylene Glycol Degrader.</title>
        <authorList>
            <person name="Ohtsubo Y."/>
            <person name="Nonoyama S."/>
            <person name="Nagata Y."/>
            <person name="Numata M."/>
            <person name="Tsuchikane K."/>
            <person name="Hosoyama A."/>
            <person name="Yamazoe A."/>
            <person name="Tsuda M."/>
            <person name="Fujita N."/>
            <person name="Kawai F."/>
        </authorList>
    </citation>
    <scope>NUCLEOTIDE SEQUENCE [LARGE SCALE GENOMIC DNA]</scope>
    <source>
        <strain evidence="4 5">203N</strain>
    </source>
</reference>
<keyword evidence="5" id="KW-1185">Reference proteome</keyword>
<keyword evidence="2" id="KW-0270">Exopolysaccharide synthesis</keyword>
<protein>
    <recommendedName>
        <fullName evidence="3">Bacterial sugar transferase domain-containing protein</fullName>
    </recommendedName>
</protein>
<dbReference type="GO" id="GO:0000271">
    <property type="term" value="P:polysaccharide biosynthetic process"/>
    <property type="evidence" value="ECO:0007669"/>
    <property type="project" value="UniProtKB-KW"/>
</dbReference>
<evidence type="ECO:0000313" key="5">
    <source>
        <dbReference type="Proteomes" id="UP000076088"/>
    </source>
</evidence>
<organism evidence="4 5">
    <name type="scientific">Sphingopyxis macrogoltabida</name>
    <name type="common">Sphingomonas macrogoltabidus</name>
    <dbReference type="NCBI Taxonomy" id="33050"/>
    <lineage>
        <taxon>Bacteria</taxon>
        <taxon>Pseudomonadati</taxon>
        <taxon>Pseudomonadota</taxon>
        <taxon>Alphaproteobacteria</taxon>
        <taxon>Sphingomonadales</taxon>
        <taxon>Sphingomonadaceae</taxon>
        <taxon>Sphingopyxis</taxon>
    </lineage>
</organism>
<dbReference type="GO" id="GO:0016780">
    <property type="term" value="F:phosphotransferase activity, for other substituted phosphate groups"/>
    <property type="evidence" value="ECO:0007669"/>
    <property type="project" value="TreeGrafter"/>
</dbReference>
<dbReference type="Proteomes" id="UP000076088">
    <property type="component" value="Chromosome"/>
</dbReference>
<gene>
    <name evidence="4" type="ORF">ATM17_09680</name>
</gene>